<feature type="transmembrane region" description="Helical" evidence="1">
    <location>
        <begin position="49"/>
        <end position="68"/>
    </location>
</feature>
<protein>
    <recommendedName>
        <fullName evidence="4">SGNH domain-containing protein</fullName>
    </recommendedName>
</protein>
<sequence>MWQRPTLYDDDDDDPFISPAREVTLSTNYNLESRVRRPSRFSVPRVTPFKTALLIFAIGIVVLFRDWIPTLASRQTLQACLSADASQATPKTTDIYNTTTVPYAAFQPPESSLYRIPDIIDTFHSYKFRDTCNVSSLDLHAPFSPLCPDRASMLTAMSSGGRIGHDAPYMPRDCDMRWFTSEEVCEILGRFDRVLLVGDSMLRHLIGSINILIRRDLGHGAVTDWNFSPKERKECFCNEQFDIKACSVQGIYKTADVFANDPDSMSCVNPINVMKEIIRLKASIGTEHDKPKAVIFGHGLWSNLDLQKTVNWLDAVLEAIKPGFPTPRHSLFVTPNASGKEKPDEWLVTQGNKALMLFEEAVSIEAAKRGIEHLGTWNMSIQSNMYDGVHLDMRGNLVKAMMVMNWLNLIEN</sequence>
<evidence type="ECO:0000313" key="2">
    <source>
        <dbReference type="EMBL" id="TVY57127.1"/>
    </source>
</evidence>
<gene>
    <name evidence="2" type="ORF">LCER1_G003621</name>
</gene>
<evidence type="ECO:0000256" key="1">
    <source>
        <dbReference type="SAM" id="Phobius"/>
    </source>
</evidence>
<dbReference type="SUPFAM" id="SSF52266">
    <property type="entry name" value="SGNH hydrolase"/>
    <property type="match status" value="1"/>
</dbReference>
<reference evidence="2 3" key="1">
    <citation type="submission" date="2018-05" db="EMBL/GenBank/DDBJ databases">
        <title>Whole genome sequencing for identification of molecular markers to develop diagnostic detection tools for the regulated plant pathogen Lachnellula willkommii.</title>
        <authorList>
            <person name="Giroux E."/>
            <person name="Bilodeau G."/>
        </authorList>
    </citation>
    <scope>NUCLEOTIDE SEQUENCE [LARGE SCALE GENOMIC DNA]</scope>
    <source>
        <strain evidence="2 3">CBS 625.97</strain>
    </source>
</reference>
<accession>A0A7D8USL2</accession>
<comment type="caution">
    <text evidence="2">The sequence shown here is derived from an EMBL/GenBank/DDBJ whole genome shotgun (WGS) entry which is preliminary data.</text>
</comment>
<keyword evidence="1" id="KW-1133">Transmembrane helix</keyword>
<keyword evidence="1" id="KW-0812">Transmembrane</keyword>
<dbReference type="Proteomes" id="UP000481288">
    <property type="component" value="Unassembled WGS sequence"/>
</dbReference>
<dbReference type="AlphaFoldDB" id="A0A7D8USL2"/>
<keyword evidence="3" id="KW-1185">Reference proteome</keyword>
<keyword evidence="1" id="KW-0472">Membrane</keyword>
<dbReference type="EMBL" id="QGMG01000112">
    <property type="protein sequence ID" value="TVY57127.1"/>
    <property type="molecule type" value="Genomic_DNA"/>
</dbReference>
<evidence type="ECO:0008006" key="4">
    <source>
        <dbReference type="Google" id="ProtNLM"/>
    </source>
</evidence>
<proteinExistence type="predicted"/>
<dbReference type="OrthoDB" id="5373426at2759"/>
<name>A0A7D8USL2_9HELO</name>
<evidence type="ECO:0000313" key="3">
    <source>
        <dbReference type="Proteomes" id="UP000481288"/>
    </source>
</evidence>
<organism evidence="2 3">
    <name type="scientific">Lachnellula cervina</name>
    <dbReference type="NCBI Taxonomy" id="1316786"/>
    <lineage>
        <taxon>Eukaryota</taxon>
        <taxon>Fungi</taxon>
        <taxon>Dikarya</taxon>
        <taxon>Ascomycota</taxon>
        <taxon>Pezizomycotina</taxon>
        <taxon>Leotiomycetes</taxon>
        <taxon>Helotiales</taxon>
        <taxon>Lachnaceae</taxon>
        <taxon>Lachnellula</taxon>
    </lineage>
</organism>